<protein>
    <recommendedName>
        <fullName evidence="5">C3H1-type domain-containing protein</fullName>
    </recommendedName>
</protein>
<evidence type="ECO:0000259" key="5">
    <source>
        <dbReference type="PROSITE" id="PS50103"/>
    </source>
</evidence>
<keyword evidence="3" id="KW-0479">Metal-binding</keyword>
<evidence type="ECO:0000313" key="6">
    <source>
        <dbReference type="EMBL" id="CUV07703.1"/>
    </source>
</evidence>
<dbReference type="VEuPathDB" id="CryptoDB:GY17_00000584"/>
<keyword evidence="2" id="KW-0539">Nucleus</keyword>
<dbReference type="VEuPathDB" id="CryptoDB:Chro.80185"/>
<sequence>MSNRRPCQFYLRGSCRFGDNCRDYHPNGSMFDQGINSRSGNVLSGTTTSGFGVGGGQFNPFSGSIGKPLGDMNSSFTSGGGTGMGPFGNFGGPFGGGGSGAIGVGNSSFGGGATSNPFGGGNTSTTGFIFGSSPFGSSVSGSGSSTISTTGPTTGSIFGSSPFGGSISGSGSTSAIGSSPFGSVVGGSGSISSSSSSSSTGNVKPSKSDNPTLQILELIGVVVNSGVWPFGRIGLLNQSQDSSNSQVFPSLDLSIEEYRWKFYQSDPGNWNNLHLETLRLLTQQYNSFIEQGKIQSKLPATHQLYNLDFSLYSKIGNWYLPNLGKDYVNKPNNTNTGATTTINTNTNTNNTANTIGSITNPFGGTTLGFGQGTGLQSNNSNTSPFGVFGSSSASSSSIMSNNALSPFGGTGGGNGIGSGIVNNSVFGITNQSQIQSQQQQQQQTSPFSGGNIQTNINQPFSIESNNNNNNFGIFGSQGTGSNISNNFNNIFGNITNQQNQTSNSGGTNIKYSYNNPDVNDDNHSFNSQNLQEWELNAFKSSTFEENKIPEKIPPRYLRTYT</sequence>
<dbReference type="VEuPathDB" id="CryptoDB:ChTU502y2012_388g0185"/>
<name>A0A0S4TLC0_CRYHO</name>
<keyword evidence="3" id="KW-0863">Zinc-finger</keyword>
<dbReference type="InterPro" id="IPR000571">
    <property type="entry name" value="Znf_CCCH"/>
</dbReference>
<keyword evidence="3" id="KW-0862">Zinc</keyword>
<reference evidence="6" key="1">
    <citation type="submission" date="2015-08" db="EMBL/GenBank/DDBJ databases">
        <authorList>
            <person name="Babu N.S."/>
            <person name="Beckwith C.J."/>
            <person name="Beseler K.G."/>
            <person name="Brison A."/>
            <person name="Carone J.V."/>
            <person name="Caskin T.P."/>
            <person name="Diamond M."/>
            <person name="Durham M.E."/>
            <person name="Foxe J.M."/>
            <person name="Go M."/>
            <person name="Henderson B.A."/>
            <person name="Jones I.B."/>
            <person name="McGettigan J.A."/>
            <person name="Micheletti S.J."/>
            <person name="Nasrallah M.E."/>
            <person name="Ortiz D."/>
            <person name="Piller C.R."/>
            <person name="Privatt S.R."/>
            <person name="Schneider S.L."/>
            <person name="Sharp S."/>
            <person name="Smith T.C."/>
            <person name="Stanton J.D."/>
            <person name="Ullery H.E."/>
            <person name="Wilson R.J."/>
            <person name="Serrano M.G."/>
            <person name="Buck G."/>
            <person name="Lee V."/>
            <person name="Wang Y."/>
            <person name="Carvalho R."/>
            <person name="Voegtly L."/>
            <person name="Shi R."/>
            <person name="Duckworth R."/>
            <person name="Johnson A."/>
            <person name="Loviza R."/>
            <person name="Walstead R."/>
            <person name="Shah Z."/>
            <person name="Kiflezghi M."/>
            <person name="Wade K."/>
            <person name="Ball S.L."/>
            <person name="Bradley K.W."/>
            <person name="Asai D.J."/>
            <person name="Bowman C.A."/>
            <person name="Russell D.A."/>
            <person name="Pope W.H."/>
            <person name="Jacobs-Sera D."/>
            <person name="Hendrix R.W."/>
            <person name="Hatfull G.F."/>
        </authorList>
    </citation>
    <scope>NUCLEOTIDE SEQUENCE [LARGE SCALE GENOMIC DNA]</scope>
</reference>
<evidence type="ECO:0000256" key="3">
    <source>
        <dbReference type="PROSITE-ProRule" id="PRU00723"/>
    </source>
</evidence>
<evidence type="ECO:0000256" key="2">
    <source>
        <dbReference type="ARBA" id="ARBA00023242"/>
    </source>
</evidence>
<organism evidence="6">
    <name type="scientific">Cryptosporidium hominis</name>
    <dbReference type="NCBI Taxonomy" id="237895"/>
    <lineage>
        <taxon>Eukaryota</taxon>
        <taxon>Sar</taxon>
        <taxon>Alveolata</taxon>
        <taxon>Apicomplexa</taxon>
        <taxon>Conoidasida</taxon>
        <taxon>Coccidia</taxon>
        <taxon>Eucoccidiorida</taxon>
        <taxon>Eimeriorina</taxon>
        <taxon>Cryptosporidiidae</taxon>
        <taxon>Cryptosporidium</taxon>
    </lineage>
</organism>
<feature type="zinc finger region" description="C3H1-type" evidence="3">
    <location>
        <begin position="1"/>
        <end position="28"/>
    </location>
</feature>
<dbReference type="PANTHER" id="PTHR46527:SF1">
    <property type="entry name" value="NUCLEOPORIN NUP42"/>
    <property type="match status" value="1"/>
</dbReference>
<comment type="subcellular location">
    <subcellularLocation>
        <location evidence="1">Nucleus</location>
    </subcellularLocation>
</comment>
<gene>
    <name evidence="6" type="ORF">CHUDEA8_1570</name>
</gene>
<proteinExistence type="predicted"/>
<dbReference type="SMART" id="SM00356">
    <property type="entry name" value="ZnF_C3H1"/>
    <property type="match status" value="1"/>
</dbReference>
<dbReference type="AlphaFoldDB" id="A0A0S4TLC0"/>
<dbReference type="Proteomes" id="UP000199752">
    <property type="component" value="Chromosome 8"/>
</dbReference>
<evidence type="ECO:0000256" key="1">
    <source>
        <dbReference type="ARBA" id="ARBA00004123"/>
    </source>
</evidence>
<dbReference type="InterPro" id="IPR051767">
    <property type="entry name" value="Nucleoporin_NUP42"/>
</dbReference>
<dbReference type="PROSITE" id="PS50103">
    <property type="entry name" value="ZF_C3H1"/>
    <property type="match status" value="1"/>
</dbReference>
<evidence type="ECO:0000256" key="4">
    <source>
        <dbReference type="SAM" id="MobiDB-lite"/>
    </source>
</evidence>
<dbReference type="Gene3D" id="2.30.30.1190">
    <property type="match status" value="1"/>
</dbReference>
<dbReference type="PANTHER" id="PTHR46527">
    <property type="entry name" value="NUCLEOPORIN-LIKE PROTEIN 2"/>
    <property type="match status" value="1"/>
</dbReference>
<dbReference type="GO" id="GO:0008270">
    <property type="term" value="F:zinc ion binding"/>
    <property type="evidence" value="ECO:0007669"/>
    <property type="project" value="UniProtKB-KW"/>
</dbReference>
<feature type="region of interest" description="Disordered" evidence="4">
    <location>
        <begin position="432"/>
        <end position="452"/>
    </location>
</feature>
<feature type="compositionally biased region" description="Low complexity" evidence="4">
    <location>
        <begin position="432"/>
        <end position="443"/>
    </location>
</feature>
<feature type="domain" description="C3H1-type" evidence="5">
    <location>
        <begin position="1"/>
        <end position="28"/>
    </location>
</feature>
<accession>A0A0S4TLC0</accession>
<dbReference type="Pfam" id="PF00642">
    <property type="entry name" value="zf-CCCH"/>
    <property type="match status" value="1"/>
</dbReference>
<dbReference type="VEuPathDB" id="CryptoDB:CHUDEA8_1570"/>
<dbReference type="EMBL" id="LN877954">
    <property type="protein sequence ID" value="CUV07703.1"/>
    <property type="molecule type" value="Genomic_DNA"/>
</dbReference>
<dbReference type="GO" id="GO:0005634">
    <property type="term" value="C:nucleus"/>
    <property type="evidence" value="ECO:0007669"/>
    <property type="project" value="UniProtKB-SubCell"/>
</dbReference>